<keyword evidence="1" id="KW-0472">Membrane</keyword>
<feature type="transmembrane region" description="Helical" evidence="1">
    <location>
        <begin position="6"/>
        <end position="27"/>
    </location>
</feature>
<dbReference type="RefSeq" id="WP_212725295.1">
    <property type="nucleotide sequence ID" value="NZ_CP071250.1"/>
</dbReference>
<dbReference type="Gene3D" id="3.40.50.1820">
    <property type="entry name" value="alpha/beta hydrolase"/>
    <property type="match status" value="1"/>
</dbReference>
<evidence type="ECO:0000259" key="2">
    <source>
        <dbReference type="Pfam" id="PF12146"/>
    </source>
</evidence>
<evidence type="ECO:0000313" key="3">
    <source>
        <dbReference type="EMBL" id="UUF07446.1"/>
    </source>
</evidence>
<evidence type="ECO:0000256" key="1">
    <source>
        <dbReference type="SAM" id="Phobius"/>
    </source>
</evidence>
<keyword evidence="1" id="KW-1133">Transmembrane helix</keyword>
<dbReference type="AlphaFoldDB" id="A0A9Q9CLA3"/>
<dbReference type="InterPro" id="IPR051044">
    <property type="entry name" value="MAG_DAG_Lipase"/>
</dbReference>
<accession>A0A9Q9CLA3</accession>
<dbReference type="InterPro" id="IPR022742">
    <property type="entry name" value="Hydrolase_4"/>
</dbReference>
<dbReference type="InterPro" id="IPR029058">
    <property type="entry name" value="AB_hydrolase_fold"/>
</dbReference>
<proteinExistence type="predicted"/>
<gene>
    <name evidence="3" type="ORF">J0J70_07325</name>
</gene>
<name>A0A9Q9CLA3_9FIRM</name>
<sequence>MIRVILYSVFTLCLIAVVYVMIYQFLFRYDESCSKLKVLNLEKAIDDFYLSEEDYIENMTKYVYPKLEKYRKSESFMNDGHTIVYESYLLEEPKATIIMIHGNCEKKEKYQEAIYYFLNMNYQVYIFDQYGHGESTRSPSDRNLVDVDHYAVYVNDLRYLIEEIVIKEVKMTPIVLFGHSMGGCIAALLAEQYPTLIDGLILSSPMFQVDTAGIWEGFAYPYIKLGCLLGKKTDYLVGEPYRQELEQEITSTHLLTNSQKRGSFMYQQRFTSSTSPTFGSSWQWVRASIDAIHQALKKENIAFIDAPILLFQAEEDRAVLPYGQYSFANSAHEIDFYLIENAQHELYIEKDEIIQSYFNQMKEFIETKILK</sequence>
<keyword evidence="3" id="KW-0378">Hydrolase</keyword>
<dbReference type="SUPFAM" id="SSF53474">
    <property type="entry name" value="alpha/beta-Hydrolases"/>
    <property type="match status" value="1"/>
</dbReference>
<dbReference type="Proteomes" id="UP001058072">
    <property type="component" value="Chromosome"/>
</dbReference>
<organism evidence="3 4">
    <name type="scientific">Turicibacter bilis</name>
    <dbReference type="NCBI Taxonomy" id="2735723"/>
    <lineage>
        <taxon>Bacteria</taxon>
        <taxon>Bacillati</taxon>
        <taxon>Bacillota</taxon>
        <taxon>Erysipelotrichia</taxon>
        <taxon>Erysipelotrichales</taxon>
        <taxon>Turicibacteraceae</taxon>
        <taxon>Turicibacter</taxon>
    </lineage>
</organism>
<dbReference type="Pfam" id="PF12146">
    <property type="entry name" value="Hydrolase_4"/>
    <property type="match status" value="1"/>
</dbReference>
<dbReference type="PANTHER" id="PTHR11614">
    <property type="entry name" value="PHOSPHOLIPASE-RELATED"/>
    <property type="match status" value="1"/>
</dbReference>
<dbReference type="GO" id="GO:0016787">
    <property type="term" value="F:hydrolase activity"/>
    <property type="evidence" value="ECO:0007669"/>
    <property type="project" value="UniProtKB-KW"/>
</dbReference>
<keyword evidence="1" id="KW-0812">Transmembrane</keyword>
<reference evidence="3" key="1">
    <citation type="submission" date="2021-03" db="EMBL/GenBank/DDBJ databases">
        <title>Comparative Genomics and Metabolomics in the genus Turicibacter.</title>
        <authorList>
            <person name="Maki J."/>
            <person name="Looft T."/>
        </authorList>
    </citation>
    <scope>NUCLEOTIDE SEQUENCE</scope>
    <source>
        <strain evidence="3">ISU324</strain>
    </source>
</reference>
<dbReference type="EMBL" id="CP071250">
    <property type="protein sequence ID" value="UUF07446.1"/>
    <property type="molecule type" value="Genomic_DNA"/>
</dbReference>
<protein>
    <submittedName>
        <fullName evidence="3">Alpha/beta hydrolase</fullName>
    </submittedName>
</protein>
<evidence type="ECO:0000313" key="4">
    <source>
        <dbReference type="Proteomes" id="UP001058072"/>
    </source>
</evidence>
<feature type="domain" description="Serine aminopeptidase S33" evidence="2">
    <location>
        <begin position="92"/>
        <end position="351"/>
    </location>
</feature>